<keyword evidence="2 4" id="KW-0560">Oxidoreductase</keyword>
<organism evidence="4 5">
    <name type="scientific">Nocardioides aquaticus</name>
    <dbReference type="NCBI Taxonomy" id="160826"/>
    <lineage>
        <taxon>Bacteria</taxon>
        <taxon>Bacillati</taxon>
        <taxon>Actinomycetota</taxon>
        <taxon>Actinomycetes</taxon>
        <taxon>Propionibacteriales</taxon>
        <taxon>Nocardioidaceae</taxon>
        <taxon>Nocardioides</taxon>
    </lineage>
</organism>
<dbReference type="Proteomes" id="UP000679307">
    <property type="component" value="Chromosome"/>
</dbReference>
<dbReference type="InterPro" id="IPR036291">
    <property type="entry name" value="NAD(P)-bd_dom_sf"/>
</dbReference>
<evidence type="ECO:0000256" key="2">
    <source>
        <dbReference type="ARBA" id="ARBA00023002"/>
    </source>
</evidence>
<accession>A0ABX8EDJ4</accession>
<dbReference type="InterPro" id="IPR002347">
    <property type="entry name" value="SDR_fam"/>
</dbReference>
<gene>
    <name evidence="4" type="ORF">ENKNEFLB_00887</name>
</gene>
<dbReference type="PANTHER" id="PTHR42901:SF1">
    <property type="entry name" value="ALCOHOL DEHYDROGENASE"/>
    <property type="match status" value="1"/>
</dbReference>
<dbReference type="Pfam" id="PF00106">
    <property type="entry name" value="adh_short"/>
    <property type="match status" value="1"/>
</dbReference>
<dbReference type="GO" id="GO:0016491">
    <property type="term" value="F:oxidoreductase activity"/>
    <property type="evidence" value="ECO:0007669"/>
    <property type="project" value="UniProtKB-KW"/>
</dbReference>
<dbReference type="PROSITE" id="PS00061">
    <property type="entry name" value="ADH_SHORT"/>
    <property type="match status" value="1"/>
</dbReference>
<comment type="similarity">
    <text evidence="1 3">Belongs to the short-chain dehydrogenases/reductases (SDR) family.</text>
</comment>
<name>A0ABX8EDJ4_9ACTN</name>
<dbReference type="PANTHER" id="PTHR42901">
    <property type="entry name" value="ALCOHOL DEHYDROGENASE"/>
    <property type="match status" value="1"/>
</dbReference>
<dbReference type="PRINTS" id="PR00081">
    <property type="entry name" value="GDHRDH"/>
</dbReference>
<sequence length="248" mass="25745">METTTPLAVVTGASSGIGAATARTLAAAGYHVVCAARRAERVEELAREIGGTAVTCDVTDEDQVAALAAQVGARLDVLVNNAGGAFGMTPVAEADSAQWRAMYEVNVIGLMQVTRALLPALLASGAGTILNVGSTAGRIAYEGGAGYTAAKHGTQVVTETLRLELFDQPVRVLEIAPGMVRTEEFSAVRFDGDQAKADAVYAGVPDPLTAEDVADAIGWMVTRPAHVNVDSLVIKPRAQAAQHKVHRV</sequence>
<reference evidence="4 5" key="1">
    <citation type="submission" date="2021-05" db="EMBL/GenBank/DDBJ databases">
        <title>Complete genome of Nocardioides aquaticus KCTC 9944T isolated from meromictic and hypersaline Ekho Lake, Antarctica.</title>
        <authorList>
            <person name="Hwang K."/>
            <person name="Kim K.M."/>
            <person name="Choe H."/>
        </authorList>
    </citation>
    <scope>NUCLEOTIDE SEQUENCE [LARGE SCALE GENOMIC DNA]</scope>
    <source>
        <strain evidence="4 5">KCTC 9944</strain>
    </source>
</reference>
<dbReference type="EC" id="1.-.-.-" evidence="4"/>
<protein>
    <submittedName>
        <fullName evidence="4">Oxidoreductase</fullName>
        <ecNumber evidence="4">1.-.-.-</ecNumber>
    </submittedName>
</protein>
<dbReference type="InterPro" id="IPR020904">
    <property type="entry name" value="Sc_DH/Rdtase_CS"/>
</dbReference>
<evidence type="ECO:0000256" key="1">
    <source>
        <dbReference type="ARBA" id="ARBA00006484"/>
    </source>
</evidence>
<evidence type="ECO:0000313" key="4">
    <source>
        <dbReference type="EMBL" id="QVT78510.1"/>
    </source>
</evidence>
<dbReference type="Gene3D" id="3.40.50.720">
    <property type="entry name" value="NAD(P)-binding Rossmann-like Domain"/>
    <property type="match status" value="1"/>
</dbReference>
<keyword evidence="5" id="KW-1185">Reference proteome</keyword>
<evidence type="ECO:0000256" key="3">
    <source>
        <dbReference type="RuleBase" id="RU000363"/>
    </source>
</evidence>
<dbReference type="SUPFAM" id="SSF51735">
    <property type="entry name" value="NAD(P)-binding Rossmann-fold domains"/>
    <property type="match status" value="1"/>
</dbReference>
<dbReference type="PRINTS" id="PR00080">
    <property type="entry name" value="SDRFAMILY"/>
</dbReference>
<dbReference type="RefSeq" id="WP_214058089.1">
    <property type="nucleotide sequence ID" value="NZ_BAAAHS010000219.1"/>
</dbReference>
<proteinExistence type="inferred from homology"/>
<evidence type="ECO:0000313" key="5">
    <source>
        <dbReference type="Proteomes" id="UP000679307"/>
    </source>
</evidence>
<dbReference type="EMBL" id="CP075371">
    <property type="protein sequence ID" value="QVT78510.1"/>
    <property type="molecule type" value="Genomic_DNA"/>
</dbReference>